<organism evidence="1 2">
    <name type="scientific">Conidiobolus coronatus (strain ATCC 28846 / CBS 209.66 / NRRL 28638)</name>
    <name type="common">Delacroixia coronata</name>
    <dbReference type="NCBI Taxonomy" id="796925"/>
    <lineage>
        <taxon>Eukaryota</taxon>
        <taxon>Fungi</taxon>
        <taxon>Fungi incertae sedis</taxon>
        <taxon>Zoopagomycota</taxon>
        <taxon>Entomophthoromycotina</taxon>
        <taxon>Entomophthoromycetes</taxon>
        <taxon>Entomophthorales</taxon>
        <taxon>Ancylistaceae</taxon>
        <taxon>Conidiobolus</taxon>
    </lineage>
</organism>
<dbReference type="OrthoDB" id="2559662at2759"/>
<dbReference type="Proteomes" id="UP000070444">
    <property type="component" value="Unassembled WGS sequence"/>
</dbReference>
<dbReference type="EMBL" id="KQ964722">
    <property type="protein sequence ID" value="KXN66467.1"/>
    <property type="molecule type" value="Genomic_DNA"/>
</dbReference>
<gene>
    <name evidence="1" type="ORF">CONCODRAFT_11684</name>
</gene>
<keyword evidence="2" id="KW-1185">Reference proteome</keyword>
<dbReference type="Gene3D" id="3.40.50.11350">
    <property type="match status" value="1"/>
</dbReference>
<evidence type="ECO:0000313" key="2">
    <source>
        <dbReference type="Proteomes" id="UP000070444"/>
    </source>
</evidence>
<proteinExistence type="predicted"/>
<accession>A0A137NUN8</accession>
<reference evidence="1 2" key="1">
    <citation type="journal article" date="2015" name="Genome Biol. Evol.">
        <title>Phylogenomic analyses indicate that early fungi evolved digesting cell walls of algal ancestors of land plants.</title>
        <authorList>
            <person name="Chang Y."/>
            <person name="Wang S."/>
            <person name="Sekimoto S."/>
            <person name="Aerts A.L."/>
            <person name="Choi C."/>
            <person name="Clum A."/>
            <person name="LaButti K.M."/>
            <person name="Lindquist E.A."/>
            <person name="Yee Ngan C."/>
            <person name="Ohm R.A."/>
            <person name="Salamov A.A."/>
            <person name="Grigoriev I.V."/>
            <person name="Spatafora J.W."/>
            <person name="Berbee M.L."/>
        </authorList>
    </citation>
    <scope>NUCLEOTIDE SEQUENCE [LARGE SCALE GENOMIC DNA]</scope>
    <source>
        <strain evidence="1 2">NRRL 28638</strain>
    </source>
</reference>
<evidence type="ECO:0000313" key="1">
    <source>
        <dbReference type="EMBL" id="KXN66467.1"/>
    </source>
</evidence>
<sequence>MIEKINSLPDKACISVGHFPSYDFFGGKFINCVPAFKELILPNFEFSKLIQIQADYFAQQHGLLDNNYISVQFRRGDFEKHCRDAFSFRMDNWAFGRLLEDKYKFDIASWEEFKNHCYPSTLQLVKKITEFNSNISSPVSKVLILTNANNTEINELKKELNSNGLEFLIFAPKQDNIPNDVRWTVTHSLFVEMELARLGKYWMGNRHSTINSNLIGLRLDKDLNNNALI</sequence>
<protein>
    <submittedName>
        <fullName evidence="1">Uncharacterized protein</fullName>
    </submittedName>
</protein>
<name>A0A137NUN8_CONC2</name>
<dbReference type="AlphaFoldDB" id="A0A137NUN8"/>